<evidence type="ECO:0000256" key="6">
    <source>
        <dbReference type="ARBA" id="ARBA00022837"/>
    </source>
</evidence>
<feature type="domain" description="Sulfatase N-terminal" evidence="8">
    <location>
        <begin position="25"/>
        <end position="376"/>
    </location>
</feature>
<proteinExistence type="inferred from homology"/>
<evidence type="ECO:0000313" key="9">
    <source>
        <dbReference type="EMBL" id="MBB3208022.1"/>
    </source>
</evidence>
<evidence type="ECO:0000256" key="5">
    <source>
        <dbReference type="ARBA" id="ARBA00022801"/>
    </source>
</evidence>
<comment type="caution">
    <text evidence="9">The sequence shown here is derived from an EMBL/GenBank/DDBJ whole genome shotgun (WGS) entry which is preliminary data.</text>
</comment>
<dbReference type="RefSeq" id="WP_184306268.1">
    <property type="nucleotide sequence ID" value="NZ_JACHXU010000013.1"/>
</dbReference>
<evidence type="ECO:0000313" key="10">
    <source>
        <dbReference type="Proteomes" id="UP000536179"/>
    </source>
</evidence>
<evidence type="ECO:0000256" key="4">
    <source>
        <dbReference type="ARBA" id="ARBA00022729"/>
    </source>
</evidence>
<dbReference type="PROSITE" id="PS00523">
    <property type="entry name" value="SULFATASE_1"/>
    <property type="match status" value="1"/>
</dbReference>
<dbReference type="PANTHER" id="PTHR45953">
    <property type="entry name" value="IDURONATE 2-SULFATASE"/>
    <property type="match status" value="1"/>
</dbReference>
<evidence type="ECO:0000259" key="8">
    <source>
        <dbReference type="Pfam" id="PF00884"/>
    </source>
</evidence>
<comment type="cofactor">
    <cofactor evidence="1">
        <name>Ca(2+)</name>
        <dbReference type="ChEBI" id="CHEBI:29108"/>
    </cofactor>
</comment>
<accession>A0A7W5E2D0</accession>
<evidence type="ECO:0000256" key="1">
    <source>
        <dbReference type="ARBA" id="ARBA00001913"/>
    </source>
</evidence>
<reference evidence="9 10" key="1">
    <citation type="submission" date="2020-08" db="EMBL/GenBank/DDBJ databases">
        <title>Genomic Encyclopedia of Type Strains, Phase III (KMG-III): the genomes of soil and plant-associated and newly described type strains.</title>
        <authorList>
            <person name="Whitman W."/>
        </authorList>
    </citation>
    <scope>NUCLEOTIDE SEQUENCE [LARGE SCALE GENOMIC DNA]</scope>
    <source>
        <strain evidence="9 10">CECT 8075</strain>
    </source>
</reference>
<feature type="signal peptide" evidence="7">
    <location>
        <begin position="1"/>
        <end position="20"/>
    </location>
</feature>
<dbReference type="SUPFAM" id="SSF53649">
    <property type="entry name" value="Alkaline phosphatase-like"/>
    <property type="match status" value="1"/>
</dbReference>
<dbReference type="GO" id="GO:0005737">
    <property type="term" value="C:cytoplasm"/>
    <property type="evidence" value="ECO:0007669"/>
    <property type="project" value="TreeGrafter"/>
</dbReference>
<dbReference type="InterPro" id="IPR024607">
    <property type="entry name" value="Sulfatase_CS"/>
</dbReference>
<dbReference type="InterPro" id="IPR017850">
    <property type="entry name" value="Alkaline_phosphatase_core_sf"/>
</dbReference>
<dbReference type="Pfam" id="PF00884">
    <property type="entry name" value="Sulfatase"/>
    <property type="match status" value="1"/>
</dbReference>
<sequence>MKQLFLLATTLLFLTSIANAQSPRKNILFIGVDDLRVELGCYGAEHMKTPNLDALARQGLLFEQAYCQQAVCAPSRISLMTGMRPDSTGVFDLDHPLNQALPDAMSMPRFFKENGYRTVAFGKIYHHGRDDKAFWDVLDACSTPQYTGAETVAVITEKTKEARKQKLKGKEFRQFVKGPAFESSDVTDSTYSDGVIADNAIEQLRQKDDRPFFLAVGFKKPHLPFVAPQKYWDMYAPAEIKIPARTPPRGAADQATTTWGELRSYSGIPAKDDLSDEQTRTLIHGYRACVSYIDPQVGRVLEEVDRQGLRENTIIVFWSDHGWKVGEYGDWCKHTNFELDTHVPLICSGPGIPTGQRSKALVEYIDIYPTLAAWCGLNTPKSCEGESLLPLFADPTLPGKRAALSQYPRGGGMGYSIRSGNWRYTRWQRKNGELIARELYDHSRSDIATENVAELPENTVTVNQLDARLLEIIKPTNASR</sequence>
<dbReference type="CDD" id="cd16030">
    <property type="entry name" value="iduronate-2-sulfatase"/>
    <property type="match status" value="1"/>
</dbReference>
<evidence type="ECO:0000256" key="7">
    <source>
        <dbReference type="SAM" id="SignalP"/>
    </source>
</evidence>
<keyword evidence="5 9" id="KW-0378">Hydrolase</keyword>
<evidence type="ECO:0000256" key="2">
    <source>
        <dbReference type="ARBA" id="ARBA00008779"/>
    </source>
</evidence>
<protein>
    <submittedName>
        <fullName evidence="9">Iduronate 2-sulfatase</fullName>
        <ecNumber evidence="9">3.1.6.13</ecNumber>
    </submittedName>
</protein>
<dbReference type="GO" id="GO:0046872">
    <property type="term" value="F:metal ion binding"/>
    <property type="evidence" value="ECO:0007669"/>
    <property type="project" value="UniProtKB-KW"/>
</dbReference>
<dbReference type="Proteomes" id="UP000536179">
    <property type="component" value="Unassembled WGS sequence"/>
</dbReference>
<keyword evidence="3" id="KW-0479">Metal-binding</keyword>
<name>A0A7W5E2D0_9BACT</name>
<dbReference type="EMBL" id="JACHXU010000013">
    <property type="protein sequence ID" value="MBB3208022.1"/>
    <property type="molecule type" value="Genomic_DNA"/>
</dbReference>
<dbReference type="AlphaFoldDB" id="A0A7W5E2D0"/>
<keyword evidence="10" id="KW-1185">Reference proteome</keyword>
<gene>
    <name evidence="9" type="ORF">FHS27_003849</name>
</gene>
<dbReference type="PANTHER" id="PTHR45953:SF1">
    <property type="entry name" value="IDURONATE 2-SULFATASE"/>
    <property type="match status" value="1"/>
</dbReference>
<dbReference type="InterPro" id="IPR000917">
    <property type="entry name" value="Sulfatase_N"/>
</dbReference>
<dbReference type="EC" id="3.1.6.13" evidence="9"/>
<dbReference type="InterPro" id="IPR035874">
    <property type="entry name" value="IDS"/>
</dbReference>
<feature type="chain" id="PRO_5030887065" evidence="7">
    <location>
        <begin position="21"/>
        <end position="480"/>
    </location>
</feature>
<keyword evidence="6" id="KW-0106">Calcium</keyword>
<keyword evidence="4 7" id="KW-0732">Signal</keyword>
<dbReference type="GO" id="GO:0004423">
    <property type="term" value="F:iduronate-2-sulfatase activity"/>
    <property type="evidence" value="ECO:0007669"/>
    <property type="project" value="UniProtKB-EC"/>
</dbReference>
<comment type="similarity">
    <text evidence="2">Belongs to the sulfatase family.</text>
</comment>
<evidence type="ECO:0000256" key="3">
    <source>
        <dbReference type="ARBA" id="ARBA00022723"/>
    </source>
</evidence>
<dbReference type="Gene3D" id="3.40.720.10">
    <property type="entry name" value="Alkaline Phosphatase, subunit A"/>
    <property type="match status" value="1"/>
</dbReference>
<organism evidence="9 10">
    <name type="scientific">Aporhodopirellula rubra</name>
    <dbReference type="NCBI Taxonomy" id="980271"/>
    <lineage>
        <taxon>Bacteria</taxon>
        <taxon>Pseudomonadati</taxon>
        <taxon>Planctomycetota</taxon>
        <taxon>Planctomycetia</taxon>
        <taxon>Pirellulales</taxon>
        <taxon>Pirellulaceae</taxon>
        <taxon>Aporhodopirellula</taxon>
    </lineage>
</organism>